<evidence type="ECO:0000256" key="3">
    <source>
        <dbReference type="ARBA" id="ARBA00023163"/>
    </source>
</evidence>
<keyword evidence="2 5" id="KW-0238">DNA-binding</keyword>
<dbReference type="SMART" id="SM00895">
    <property type="entry name" value="FCD"/>
    <property type="match status" value="1"/>
</dbReference>
<dbReference type="InterPro" id="IPR036388">
    <property type="entry name" value="WH-like_DNA-bd_sf"/>
</dbReference>
<dbReference type="InterPro" id="IPR008920">
    <property type="entry name" value="TF_FadR/GntR_C"/>
</dbReference>
<dbReference type="InterPro" id="IPR011711">
    <property type="entry name" value="GntR_C"/>
</dbReference>
<dbReference type="SMART" id="SM00345">
    <property type="entry name" value="HTH_GNTR"/>
    <property type="match status" value="1"/>
</dbReference>
<evidence type="ECO:0000256" key="2">
    <source>
        <dbReference type="ARBA" id="ARBA00023125"/>
    </source>
</evidence>
<dbReference type="InterPro" id="IPR000524">
    <property type="entry name" value="Tscrpt_reg_HTH_GntR"/>
</dbReference>
<feature type="domain" description="HTH gntR-type" evidence="4">
    <location>
        <begin position="9"/>
        <end position="76"/>
    </location>
</feature>
<evidence type="ECO:0000313" key="6">
    <source>
        <dbReference type="Proteomes" id="UP001184230"/>
    </source>
</evidence>
<dbReference type="PROSITE" id="PS50949">
    <property type="entry name" value="HTH_GNTR"/>
    <property type="match status" value="1"/>
</dbReference>
<evidence type="ECO:0000259" key="4">
    <source>
        <dbReference type="PROSITE" id="PS50949"/>
    </source>
</evidence>
<dbReference type="Gene3D" id="1.20.120.530">
    <property type="entry name" value="GntR ligand-binding domain-like"/>
    <property type="match status" value="1"/>
</dbReference>
<dbReference type="RefSeq" id="WP_309905521.1">
    <property type="nucleotide sequence ID" value="NZ_JAVDRF010000011.1"/>
</dbReference>
<sequence>MLDEARQSESVGEKAYQRIRADIVCGRLAPGERLTLDRMRDAYEVSVGTLRETLNRLSSERLIVAEGSRGFQVAPISAADLREVAAMRCLLELHALRLSFEVGDMEWEGAVVAAHHKLASMERGMKSGERTHAQTWKRYDREFHRALISACGSQVLLDTHALIYDRYLRYQMVAAVYRGDVAAGEHGRLLNCALKRDWKGAQSTLTKHVQDCVQHMIEKRLVP</sequence>
<keyword evidence="3" id="KW-0804">Transcription</keyword>
<dbReference type="PANTHER" id="PTHR43537:SF20">
    <property type="entry name" value="HTH-TYPE TRANSCRIPTIONAL REPRESSOR GLAR"/>
    <property type="match status" value="1"/>
</dbReference>
<protein>
    <submittedName>
        <fullName evidence="5">DNA-binding GntR family transcriptional regulator</fullName>
    </submittedName>
</protein>
<comment type="caution">
    <text evidence="5">The sequence shown here is derived from an EMBL/GenBank/DDBJ whole genome shotgun (WGS) entry which is preliminary data.</text>
</comment>
<dbReference type="Pfam" id="PF07729">
    <property type="entry name" value="FCD"/>
    <property type="match status" value="1"/>
</dbReference>
<name>A0ABU1NJG4_9BURK</name>
<dbReference type="PANTHER" id="PTHR43537">
    <property type="entry name" value="TRANSCRIPTIONAL REGULATOR, GNTR FAMILY"/>
    <property type="match status" value="1"/>
</dbReference>
<organism evidence="5 6">
    <name type="scientific">Variovorax soli</name>
    <dbReference type="NCBI Taxonomy" id="376815"/>
    <lineage>
        <taxon>Bacteria</taxon>
        <taxon>Pseudomonadati</taxon>
        <taxon>Pseudomonadota</taxon>
        <taxon>Betaproteobacteria</taxon>
        <taxon>Burkholderiales</taxon>
        <taxon>Comamonadaceae</taxon>
        <taxon>Variovorax</taxon>
    </lineage>
</organism>
<proteinExistence type="predicted"/>
<evidence type="ECO:0000313" key="5">
    <source>
        <dbReference type="EMBL" id="MDR6538587.1"/>
    </source>
</evidence>
<dbReference type="SUPFAM" id="SSF46785">
    <property type="entry name" value="Winged helix' DNA-binding domain"/>
    <property type="match status" value="1"/>
</dbReference>
<dbReference type="InterPro" id="IPR036390">
    <property type="entry name" value="WH_DNA-bd_sf"/>
</dbReference>
<dbReference type="SUPFAM" id="SSF48008">
    <property type="entry name" value="GntR ligand-binding domain-like"/>
    <property type="match status" value="1"/>
</dbReference>
<keyword evidence="1" id="KW-0805">Transcription regulation</keyword>
<dbReference type="GO" id="GO:0003677">
    <property type="term" value="F:DNA binding"/>
    <property type="evidence" value="ECO:0007669"/>
    <property type="project" value="UniProtKB-KW"/>
</dbReference>
<keyword evidence="6" id="KW-1185">Reference proteome</keyword>
<dbReference type="Gene3D" id="1.10.10.10">
    <property type="entry name" value="Winged helix-like DNA-binding domain superfamily/Winged helix DNA-binding domain"/>
    <property type="match status" value="1"/>
</dbReference>
<reference evidence="5 6" key="1">
    <citation type="submission" date="2023-07" db="EMBL/GenBank/DDBJ databases">
        <title>Sorghum-associated microbial communities from plants grown in Nebraska, USA.</title>
        <authorList>
            <person name="Schachtman D."/>
        </authorList>
    </citation>
    <scope>NUCLEOTIDE SEQUENCE [LARGE SCALE GENOMIC DNA]</scope>
    <source>
        <strain evidence="5 6">DS1781</strain>
    </source>
</reference>
<gene>
    <name evidence="5" type="ORF">J2739_004380</name>
</gene>
<dbReference type="EMBL" id="JAVDRF010000011">
    <property type="protein sequence ID" value="MDR6538587.1"/>
    <property type="molecule type" value="Genomic_DNA"/>
</dbReference>
<dbReference type="Proteomes" id="UP001184230">
    <property type="component" value="Unassembled WGS sequence"/>
</dbReference>
<dbReference type="Pfam" id="PF00392">
    <property type="entry name" value="GntR"/>
    <property type="match status" value="1"/>
</dbReference>
<evidence type="ECO:0000256" key="1">
    <source>
        <dbReference type="ARBA" id="ARBA00023015"/>
    </source>
</evidence>
<accession>A0ABU1NJG4</accession>